<accession>A0A8T4C7L4</accession>
<organism evidence="1 2">
    <name type="scientific">Candidatus Iainarchaeum sp</name>
    <dbReference type="NCBI Taxonomy" id="3101447"/>
    <lineage>
        <taxon>Archaea</taxon>
        <taxon>Candidatus Iainarchaeota</taxon>
        <taxon>Candidatus Iainarchaeia</taxon>
        <taxon>Candidatus Iainarchaeales</taxon>
        <taxon>Candidatus Iainarchaeaceae</taxon>
        <taxon>Candidatus Iainarchaeum</taxon>
    </lineage>
</organism>
<dbReference type="Proteomes" id="UP000774699">
    <property type="component" value="Unassembled WGS sequence"/>
</dbReference>
<protein>
    <submittedName>
        <fullName evidence="1">Uncharacterized protein</fullName>
    </submittedName>
</protein>
<gene>
    <name evidence="1" type="ORF">FJY86_03735</name>
</gene>
<comment type="caution">
    <text evidence="1">The sequence shown here is derived from an EMBL/GenBank/DDBJ whole genome shotgun (WGS) entry which is preliminary data.</text>
</comment>
<sequence length="190" mass="22666">MVPGSVRWKPPRAGVEREVEKIIRKRLHFLLPEKEIDAIITRRKPTQKWMVEIIEEFNQVDRRFPNDLGEEIKRRNALKLKFDDTGTKTLEEMRVMAKTASEPNTFFFSKARSYLQAQQFIFENESAISIREFVVETRKNKGKFTRAAYWSILRYIHDCKISAEVTREILGNPRYLRIWAEDQFAELRQK</sequence>
<dbReference type="EMBL" id="VGJJ01000031">
    <property type="protein sequence ID" value="MBM3282421.1"/>
    <property type="molecule type" value="Genomic_DNA"/>
</dbReference>
<proteinExistence type="predicted"/>
<name>A0A8T4C7L4_9ARCH</name>
<reference evidence="1" key="1">
    <citation type="submission" date="2019-03" db="EMBL/GenBank/DDBJ databases">
        <title>Lake Tanganyika Metagenome-Assembled Genomes (MAGs).</title>
        <authorList>
            <person name="Tran P."/>
        </authorList>
    </citation>
    <scope>NUCLEOTIDE SEQUENCE</scope>
    <source>
        <strain evidence="1">M_DeepCast_50m_m2_156</strain>
    </source>
</reference>
<dbReference type="AlphaFoldDB" id="A0A8T4C7L4"/>
<evidence type="ECO:0000313" key="2">
    <source>
        <dbReference type="Proteomes" id="UP000774699"/>
    </source>
</evidence>
<evidence type="ECO:0000313" key="1">
    <source>
        <dbReference type="EMBL" id="MBM3282421.1"/>
    </source>
</evidence>